<keyword evidence="8" id="KW-1185">Reference proteome</keyword>
<protein>
    <recommendedName>
        <fullName evidence="7">PSP proline-rich domain-containing protein</fullName>
    </recommendedName>
</protein>
<dbReference type="WBParaSite" id="MBELARI_LOCUS19281.1">
    <property type="protein sequence ID" value="MBELARI_LOCUS19281.1"/>
    <property type="gene ID" value="MBELARI_LOCUS19281"/>
</dbReference>
<evidence type="ECO:0000259" key="7">
    <source>
        <dbReference type="SMART" id="SM00581"/>
    </source>
</evidence>
<dbReference type="PANTHER" id="PTHR13316:SF0">
    <property type="entry name" value="ZINC FINGER CCHC DOMAIN-CONTAINING PROTEIN 8"/>
    <property type="match status" value="1"/>
</dbReference>
<evidence type="ECO:0000313" key="8">
    <source>
        <dbReference type="Proteomes" id="UP000887575"/>
    </source>
</evidence>
<keyword evidence="5" id="KW-0539">Nucleus</keyword>
<feature type="compositionally biased region" description="Basic and acidic residues" evidence="6">
    <location>
        <begin position="224"/>
        <end position="248"/>
    </location>
</feature>
<feature type="domain" description="PSP proline-rich" evidence="7">
    <location>
        <begin position="244"/>
        <end position="300"/>
    </location>
</feature>
<name>A0AAF3EYK3_9BILA</name>
<dbReference type="AlphaFoldDB" id="A0AAF3EYK3"/>
<dbReference type="GO" id="GO:0003723">
    <property type="term" value="F:RNA binding"/>
    <property type="evidence" value="ECO:0007669"/>
    <property type="project" value="TreeGrafter"/>
</dbReference>
<evidence type="ECO:0000256" key="5">
    <source>
        <dbReference type="ARBA" id="ARBA00023242"/>
    </source>
</evidence>
<dbReference type="InterPro" id="IPR006568">
    <property type="entry name" value="PSP_pro-rich"/>
</dbReference>
<keyword evidence="4" id="KW-0862">Zinc</keyword>
<feature type="compositionally biased region" description="Basic and acidic residues" evidence="6">
    <location>
        <begin position="1"/>
        <end position="12"/>
    </location>
</feature>
<keyword evidence="2" id="KW-0479">Metal-binding</keyword>
<evidence type="ECO:0000256" key="1">
    <source>
        <dbReference type="ARBA" id="ARBA00004123"/>
    </source>
</evidence>
<dbReference type="SMART" id="SM00581">
    <property type="entry name" value="PSP"/>
    <property type="match status" value="1"/>
</dbReference>
<evidence type="ECO:0000256" key="3">
    <source>
        <dbReference type="ARBA" id="ARBA00022771"/>
    </source>
</evidence>
<comment type="subcellular location">
    <subcellularLocation>
        <location evidence="1">Nucleus</location>
    </subcellularLocation>
</comment>
<dbReference type="Proteomes" id="UP000887575">
    <property type="component" value="Unassembled WGS sequence"/>
</dbReference>
<proteinExistence type="predicted"/>
<feature type="compositionally biased region" description="Basic residues" evidence="6">
    <location>
        <begin position="68"/>
        <end position="80"/>
    </location>
</feature>
<feature type="region of interest" description="Disordered" evidence="6">
    <location>
        <begin position="388"/>
        <end position="414"/>
    </location>
</feature>
<dbReference type="PANTHER" id="PTHR13316">
    <property type="entry name" value="ZINC FINGER, CCHC DOMAIN CONTAINING 8"/>
    <property type="match status" value="1"/>
</dbReference>
<evidence type="ECO:0000256" key="2">
    <source>
        <dbReference type="ARBA" id="ARBA00022723"/>
    </source>
</evidence>
<feature type="region of interest" description="Disordered" evidence="6">
    <location>
        <begin position="1"/>
        <end position="84"/>
    </location>
</feature>
<accession>A0AAF3EYK3</accession>
<dbReference type="GO" id="GO:0008270">
    <property type="term" value="F:zinc ion binding"/>
    <property type="evidence" value="ECO:0007669"/>
    <property type="project" value="UniProtKB-KW"/>
</dbReference>
<sequence length="523" mass="58689">MRVRRKMTESVKAESLANVVPDADENEEGEIILSSDDEKSEEKVITIDDDEMRSDSDGALEETPSPAKKNKLLIKKSRKRPAPEKISDEVIDIHFEQRTEIVETPKNVITTKRTQVKAKKAKNEADGGVCEEYGDFVLDRVETTTTSIDVGEEEEPGEIASAWRESLLKKILTPIAANDTESASKSNRKRPSIQCWNCDGDHNLQACPEKRNGKKIAEARRSFQEMKQKNETPDRYHTEEATTSDKFRPGRISDALRKAMGLGRDDLPEHIYRMRKMGFVNGYPPGYLKKALVKSEDGETLSFIMDAPPSMAAKIIPTTRKGADPPKVDQKKDREKNFNIPPFDIFIEMLQEEQNRLFKEAKREKAKQVPVKSSRTEQLRVKEEVDMDVDRVNGDADEVRSIQSIGDEKNEDESISEMFTIDTQPTATPETPKGKVLSDVVETPKLARGSSTSIISGTPVIQYRSSVTGNLIESGSLPDISAFAAGVQPFERNEEVSEKKGFFKKAFASIKEKFLTKKPNLDS</sequence>
<feature type="region of interest" description="Disordered" evidence="6">
    <location>
        <begin position="224"/>
        <end position="251"/>
    </location>
</feature>
<dbReference type="GO" id="GO:0071013">
    <property type="term" value="C:catalytic step 2 spliceosome"/>
    <property type="evidence" value="ECO:0007669"/>
    <property type="project" value="TreeGrafter"/>
</dbReference>
<keyword evidence="3" id="KW-0863">Zinc-finger</keyword>
<dbReference type="InterPro" id="IPR052115">
    <property type="entry name" value="NEXT_complex_subunit_ZCCHC8"/>
</dbReference>
<reference evidence="9" key="1">
    <citation type="submission" date="2024-02" db="UniProtKB">
        <authorList>
            <consortium name="WormBaseParasite"/>
        </authorList>
    </citation>
    <scope>IDENTIFICATION</scope>
</reference>
<evidence type="ECO:0000256" key="4">
    <source>
        <dbReference type="ARBA" id="ARBA00022833"/>
    </source>
</evidence>
<evidence type="ECO:0000313" key="9">
    <source>
        <dbReference type="WBParaSite" id="MBELARI_LOCUS19281.1"/>
    </source>
</evidence>
<feature type="compositionally biased region" description="Basic and acidic residues" evidence="6">
    <location>
        <begin position="36"/>
        <end position="46"/>
    </location>
</feature>
<organism evidence="8 9">
    <name type="scientific">Mesorhabditis belari</name>
    <dbReference type="NCBI Taxonomy" id="2138241"/>
    <lineage>
        <taxon>Eukaryota</taxon>
        <taxon>Metazoa</taxon>
        <taxon>Ecdysozoa</taxon>
        <taxon>Nematoda</taxon>
        <taxon>Chromadorea</taxon>
        <taxon>Rhabditida</taxon>
        <taxon>Rhabditina</taxon>
        <taxon>Rhabditomorpha</taxon>
        <taxon>Rhabditoidea</taxon>
        <taxon>Rhabditidae</taxon>
        <taxon>Mesorhabditinae</taxon>
        <taxon>Mesorhabditis</taxon>
    </lineage>
</organism>
<evidence type="ECO:0000256" key="6">
    <source>
        <dbReference type="SAM" id="MobiDB-lite"/>
    </source>
</evidence>
<dbReference type="Pfam" id="PF04046">
    <property type="entry name" value="PSP"/>
    <property type="match status" value="1"/>
</dbReference>
<feature type="compositionally biased region" description="Basic and acidic residues" evidence="6">
    <location>
        <begin position="388"/>
        <end position="400"/>
    </location>
</feature>